<organism evidence="2 3">
    <name type="scientific">Sphaeroforma arctica JP610</name>
    <dbReference type="NCBI Taxonomy" id="667725"/>
    <lineage>
        <taxon>Eukaryota</taxon>
        <taxon>Ichthyosporea</taxon>
        <taxon>Ichthyophonida</taxon>
        <taxon>Sphaeroforma</taxon>
    </lineage>
</organism>
<dbReference type="EMBL" id="KQ247458">
    <property type="protein sequence ID" value="KNC72176.1"/>
    <property type="molecule type" value="Genomic_DNA"/>
</dbReference>
<dbReference type="GeneID" id="25915777"/>
<dbReference type="RefSeq" id="XP_014146078.1">
    <property type="nucleotide sequence ID" value="XM_014290603.1"/>
</dbReference>
<evidence type="ECO:0000313" key="3">
    <source>
        <dbReference type="Proteomes" id="UP000054560"/>
    </source>
</evidence>
<evidence type="ECO:0000313" key="2">
    <source>
        <dbReference type="EMBL" id="KNC72176.1"/>
    </source>
</evidence>
<dbReference type="AlphaFoldDB" id="A0A0L0F6I5"/>
<dbReference type="Proteomes" id="UP000054560">
    <property type="component" value="Unassembled WGS sequence"/>
</dbReference>
<reference evidence="2 3" key="1">
    <citation type="submission" date="2011-02" db="EMBL/GenBank/DDBJ databases">
        <title>The Genome Sequence of Sphaeroforma arctica JP610.</title>
        <authorList>
            <consortium name="The Broad Institute Genome Sequencing Platform"/>
            <person name="Russ C."/>
            <person name="Cuomo C."/>
            <person name="Young S.K."/>
            <person name="Zeng Q."/>
            <person name="Gargeya S."/>
            <person name="Alvarado L."/>
            <person name="Berlin A."/>
            <person name="Chapman S.B."/>
            <person name="Chen Z."/>
            <person name="Freedman E."/>
            <person name="Gellesch M."/>
            <person name="Goldberg J."/>
            <person name="Griggs A."/>
            <person name="Gujja S."/>
            <person name="Heilman E."/>
            <person name="Heiman D."/>
            <person name="Howarth C."/>
            <person name="Mehta T."/>
            <person name="Neiman D."/>
            <person name="Pearson M."/>
            <person name="Roberts A."/>
            <person name="Saif S."/>
            <person name="Shea T."/>
            <person name="Shenoy N."/>
            <person name="Sisk P."/>
            <person name="Stolte C."/>
            <person name="Sykes S."/>
            <person name="White J."/>
            <person name="Yandava C."/>
            <person name="Burger G."/>
            <person name="Gray M.W."/>
            <person name="Holland P.W.H."/>
            <person name="King N."/>
            <person name="Lang F.B.F."/>
            <person name="Roger A.J."/>
            <person name="Ruiz-Trillo I."/>
            <person name="Haas B."/>
            <person name="Nusbaum C."/>
            <person name="Birren B."/>
        </authorList>
    </citation>
    <scope>NUCLEOTIDE SEQUENCE [LARGE SCALE GENOMIC DNA]</scope>
    <source>
        <strain evidence="2 3">JP610</strain>
    </source>
</reference>
<name>A0A0L0F6I5_9EUKA</name>
<gene>
    <name evidence="2" type="ORF">SARC_15273</name>
</gene>
<accession>A0A0L0F6I5</accession>
<keyword evidence="3" id="KW-1185">Reference proteome</keyword>
<protein>
    <submittedName>
        <fullName evidence="2">Uncharacterized protein</fullName>
    </submittedName>
</protein>
<feature type="region of interest" description="Disordered" evidence="1">
    <location>
        <begin position="16"/>
        <end position="55"/>
    </location>
</feature>
<feature type="compositionally biased region" description="Low complexity" evidence="1">
    <location>
        <begin position="32"/>
        <end position="43"/>
    </location>
</feature>
<feature type="non-terminal residue" evidence="2">
    <location>
        <position position="1"/>
    </location>
</feature>
<sequence length="143" mass="15327">ISDELGRVSSITSLNGQLTRSESQPAGELEAVETAAASHSETTATDDDCDPTPTRTQRRDALVHVLAKYLYTHTCAKACGEKKPEEPQKEACESDSDSVCDGDIVAAEVPMVKILSAVVLHACRSGKVAHVMEVCQSMDEHEV</sequence>
<evidence type="ECO:0000256" key="1">
    <source>
        <dbReference type="SAM" id="MobiDB-lite"/>
    </source>
</evidence>
<proteinExistence type="predicted"/>